<evidence type="ECO:0000256" key="1">
    <source>
        <dbReference type="SAM" id="SignalP"/>
    </source>
</evidence>
<dbReference type="InterPro" id="IPR027923">
    <property type="entry name" value="Hydrophob_seed_dom"/>
</dbReference>
<name>A0A9R1RE15_TRITD</name>
<dbReference type="OMA" id="VSTCKTE"/>
<reference evidence="3 4" key="1">
    <citation type="submission" date="2017-09" db="EMBL/GenBank/DDBJ databases">
        <authorList>
            <consortium name="International Durum Wheat Genome Sequencing Consortium (IDWGSC)"/>
            <person name="Milanesi L."/>
        </authorList>
    </citation>
    <scope>NUCLEOTIDE SEQUENCE [LARGE SCALE GENOMIC DNA]</scope>
    <source>
        <strain evidence="4">cv. Svevo</strain>
    </source>
</reference>
<dbReference type="InterPro" id="IPR036312">
    <property type="entry name" value="Bifun_inhib/LTP/seed_sf"/>
</dbReference>
<dbReference type="InterPro" id="IPR051636">
    <property type="entry name" value="Plant_LTP/defense-related"/>
</dbReference>
<dbReference type="Gramene" id="TRITD2Av1G276980.1">
    <property type="protein sequence ID" value="TRITD2Av1G276980.1"/>
    <property type="gene ID" value="TRITD2Av1G276980"/>
</dbReference>
<dbReference type="PANTHER" id="PTHR31731">
    <property type="match status" value="1"/>
</dbReference>
<evidence type="ECO:0000313" key="3">
    <source>
        <dbReference type="EMBL" id="VAH37992.1"/>
    </source>
</evidence>
<feature type="signal peptide" evidence="1">
    <location>
        <begin position="1"/>
        <end position="23"/>
    </location>
</feature>
<dbReference type="AlphaFoldDB" id="A0A9R1RE15"/>
<proteinExistence type="predicted"/>
<dbReference type="Gene3D" id="1.10.110.10">
    <property type="entry name" value="Plant lipid-transfer and hydrophobic proteins"/>
    <property type="match status" value="1"/>
</dbReference>
<protein>
    <recommendedName>
        <fullName evidence="2">Hydrophobic seed protein domain-containing protein</fullName>
    </recommendedName>
</protein>
<feature type="domain" description="Hydrophobic seed protein" evidence="2">
    <location>
        <begin position="48"/>
        <end position="130"/>
    </location>
</feature>
<sequence length="131" mass="12906">MARLGITASVLALLLAAATFSSAAGLPTAGGAPRRVLWSKGVPADPFCPWEAVKFGACAAVLGLADAQAGAQLGSECCQLVGGLAATEAAACLCVAAKEGVLGLVSAEWSVGVELLASACKTEIPDGFKCV</sequence>
<dbReference type="CDD" id="cd01958">
    <property type="entry name" value="HPS_like"/>
    <property type="match status" value="1"/>
</dbReference>
<feature type="chain" id="PRO_5040168118" description="Hydrophobic seed protein domain-containing protein" evidence="1">
    <location>
        <begin position="24"/>
        <end position="131"/>
    </location>
</feature>
<evidence type="ECO:0000313" key="4">
    <source>
        <dbReference type="Proteomes" id="UP000324705"/>
    </source>
</evidence>
<dbReference type="Proteomes" id="UP000324705">
    <property type="component" value="Chromosome 2A"/>
</dbReference>
<dbReference type="SUPFAM" id="SSF47699">
    <property type="entry name" value="Bifunctional inhibitor/lipid-transfer protein/seed storage 2S albumin"/>
    <property type="match status" value="1"/>
</dbReference>
<keyword evidence="1" id="KW-0732">Signal</keyword>
<keyword evidence="4" id="KW-1185">Reference proteome</keyword>
<accession>A0A9R1RE15</accession>
<dbReference type="EMBL" id="LT934113">
    <property type="protein sequence ID" value="VAH37992.1"/>
    <property type="molecule type" value="Genomic_DNA"/>
</dbReference>
<dbReference type="Pfam" id="PF14547">
    <property type="entry name" value="Hydrophob_seed"/>
    <property type="match status" value="1"/>
</dbReference>
<evidence type="ECO:0000259" key="2">
    <source>
        <dbReference type="Pfam" id="PF14547"/>
    </source>
</evidence>
<organism evidence="3 4">
    <name type="scientific">Triticum turgidum subsp. durum</name>
    <name type="common">Durum wheat</name>
    <name type="synonym">Triticum durum</name>
    <dbReference type="NCBI Taxonomy" id="4567"/>
    <lineage>
        <taxon>Eukaryota</taxon>
        <taxon>Viridiplantae</taxon>
        <taxon>Streptophyta</taxon>
        <taxon>Embryophyta</taxon>
        <taxon>Tracheophyta</taxon>
        <taxon>Spermatophyta</taxon>
        <taxon>Magnoliopsida</taxon>
        <taxon>Liliopsida</taxon>
        <taxon>Poales</taxon>
        <taxon>Poaceae</taxon>
        <taxon>BOP clade</taxon>
        <taxon>Pooideae</taxon>
        <taxon>Triticodae</taxon>
        <taxon>Triticeae</taxon>
        <taxon>Triticinae</taxon>
        <taxon>Triticum</taxon>
    </lineage>
</organism>
<gene>
    <name evidence="3" type="ORF">TRITD_2Av1G276980</name>
</gene>